<gene>
    <name evidence="4" type="ORF">EHS15_15945</name>
</gene>
<name>A0A4R9LUW8_9LEPT</name>
<dbReference type="PROSITE" id="PS50977">
    <property type="entry name" value="HTH_TETR_2"/>
    <property type="match status" value="1"/>
</dbReference>
<dbReference type="OrthoDB" id="9780824at2"/>
<dbReference type="InterPro" id="IPR001647">
    <property type="entry name" value="HTH_TetR"/>
</dbReference>
<dbReference type="EMBL" id="RQHW01000058">
    <property type="protein sequence ID" value="TGN17869.1"/>
    <property type="molecule type" value="Genomic_DNA"/>
</dbReference>
<dbReference type="Proteomes" id="UP000298058">
    <property type="component" value="Unassembled WGS sequence"/>
</dbReference>
<keyword evidence="5" id="KW-1185">Reference proteome</keyword>
<protein>
    <submittedName>
        <fullName evidence="4">TetR/AcrR family transcriptional regulator</fullName>
    </submittedName>
</protein>
<organism evidence="4 5">
    <name type="scientific">Leptospira idonii</name>
    <dbReference type="NCBI Taxonomy" id="1193500"/>
    <lineage>
        <taxon>Bacteria</taxon>
        <taxon>Pseudomonadati</taxon>
        <taxon>Spirochaetota</taxon>
        <taxon>Spirochaetia</taxon>
        <taxon>Leptospirales</taxon>
        <taxon>Leptospiraceae</taxon>
        <taxon>Leptospira</taxon>
    </lineage>
</organism>
<evidence type="ECO:0000259" key="3">
    <source>
        <dbReference type="PROSITE" id="PS50977"/>
    </source>
</evidence>
<dbReference type="SUPFAM" id="SSF46689">
    <property type="entry name" value="Homeodomain-like"/>
    <property type="match status" value="1"/>
</dbReference>
<evidence type="ECO:0000313" key="4">
    <source>
        <dbReference type="EMBL" id="TGN17869.1"/>
    </source>
</evidence>
<dbReference type="InterPro" id="IPR009057">
    <property type="entry name" value="Homeodomain-like_sf"/>
</dbReference>
<dbReference type="PANTHER" id="PTHR43479:SF11">
    <property type="entry name" value="ACREF_ENVCD OPERON REPRESSOR-RELATED"/>
    <property type="match status" value="1"/>
</dbReference>
<dbReference type="PANTHER" id="PTHR43479">
    <property type="entry name" value="ACREF/ENVCD OPERON REPRESSOR-RELATED"/>
    <property type="match status" value="1"/>
</dbReference>
<dbReference type="Gene3D" id="1.10.10.60">
    <property type="entry name" value="Homeodomain-like"/>
    <property type="match status" value="1"/>
</dbReference>
<dbReference type="AlphaFoldDB" id="A0A4R9LUW8"/>
<accession>A0A4R9LUW8</accession>
<evidence type="ECO:0000256" key="2">
    <source>
        <dbReference type="PROSITE-ProRule" id="PRU00335"/>
    </source>
</evidence>
<proteinExistence type="predicted"/>
<sequence length="221" mass="24983">MAEISPPSFSSLGLRERKKAMTRQAIVETAKRLFEERGFSQVTVAEISDSANVSVKTLFTYFDSKDDLLFEDEKKLCHSILEGIRNRKSGESPFDATKIILWNLIHSINPEAILESLEGFHKCMETPELSSRLLSLWEKYEKELATLLAEETESDPTDPLPKIVAVQLISIFRLLGSSELKAYLEPIPPAMRQRALEKWLGRSLELIGGGIKNFALKQKET</sequence>
<keyword evidence="1 2" id="KW-0238">DNA-binding</keyword>
<dbReference type="RefSeq" id="WP_135761587.1">
    <property type="nucleotide sequence ID" value="NZ_RQHW01000058.1"/>
</dbReference>
<evidence type="ECO:0000256" key="1">
    <source>
        <dbReference type="ARBA" id="ARBA00023125"/>
    </source>
</evidence>
<evidence type="ECO:0000313" key="5">
    <source>
        <dbReference type="Proteomes" id="UP000298058"/>
    </source>
</evidence>
<dbReference type="PRINTS" id="PR00455">
    <property type="entry name" value="HTHTETR"/>
</dbReference>
<dbReference type="Pfam" id="PF00440">
    <property type="entry name" value="TetR_N"/>
    <property type="match status" value="1"/>
</dbReference>
<reference evidence="4" key="1">
    <citation type="journal article" date="2019" name="PLoS Negl. Trop. Dis.">
        <title>Revisiting the worldwide diversity of Leptospira species in the environment.</title>
        <authorList>
            <person name="Vincent A.T."/>
            <person name="Schiettekatte O."/>
            <person name="Bourhy P."/>
            <person name="Veyrier F.J."/>
            <person name="Picardeau M."/>
        </authorList>
    </citation>
    <scope>NUCLEOTIDE SEQUENCE [LARGE SCALE GENOMIC DNA]</scope>
    <source>
        <strain evidence="4">201300427</strain>
    </source>
</reference>
<dbReference type="Gene3D" id="1.10.357.10">
    <property type="entry name" value="Tetracycline Repressor, domain 2"/>
    <property type="match status" value="1"/>
</dbReference>
<feature type="DNA-binding region" description="H-T-H motif" evidence="2">
    <location>
        <begin position="43"/>
        <end position="62"/>
    </location>
</feature>
<dbReference type="InterPro" id="IPR050624">
    <property type="entry name" value="HTH-type_Tx_Regulator"/>
</dbReference>
<feature type="domain" description="HTH tetR-type" evidence="3">
    <location>
        <begin position="20"/>
        <end position="80"/>
    </location>
</feature>
<dbReference type="GO" id="GO:0003677">
    <property type="term" value="F:DNA binding"/>
    <property type="evidence" value="ECO:0007669"/>
    <property type="project" value="UniProtKB-UniRule"/>
</dbReference>
<comment type="caution">
    <text evidence="4">The sequence shown here is derived from an EMBL/GenBank/DDBJ whole genome shotgun (WGS) entry which is preliminary data.</text>
</comment>